<keyword evidence="2" id="KW-1185">Reference proteome</keyword>
<name>A0A9X2AX94_9VIBR</name>
<dbReference type="Proteomes" id="UP001139488">
    <property type="component" value="Unassembled WGS sequence"/>
</dbReference>
<dbReference type="EMBL" id="JAJNNZ010000014">
    <property type="protein sequence ID" value="MCJ2378190.1"/>
    <property type="molecule type" value="Genomic_DNA"/>
</dbReference>
<accession>A0A9X2AX94</accession>
<evidence type="ECO:0000313" key="2">
    <source>
        <dbReference type="Proteomes" id="UP001139488"/>
    </source>
</evidence>
<comment type="caution">
    <text evidence="1">The sequence shown here is derived from an EMBL/GenBank/DDBJ whole genome shotgun (WGS) entry which is preliminary data.</text>
</comment>
<evidence type="ECO:0000313" key="1">
    <source>
        <dbReference type="EMBL" id="MCJ2378190.1"/>
    </source>
</evidence>
<organism evidence="1 2">
    <name type="scientific">Vibrio gelatinilyticus</name>
    <dbReference type="NCBI Taxonomy" id="2893468"/>
    <lineage>
        <taxon>Bacteria</taxon>
        <taxon>Pseudomonadati</taxon>
        <taxon>Pseudomonadota</taxon>
        <taxon>Gammaproteobacteria</taxon>
        <taxon>Vibrionales</taxon>
        <taxon>Vibrionaceae</taxon>
        <taxon>Vibrio</taxon>
    </lineage>
</organism>
<sequence length="206" mass="22900">MQYSPKAAASFTTNPTHINIGVNWHKYASGAFEPYYLNGYNNDGDAYLMGLYGNFNINIAHSFLLEGDANFATKLDTGIDKWSLGAGFVPFNNGIISLPLSCGVVNNHASTTDETVDHNKSEMAPYCKARLSAVIAPRWLADVAVHYEAFDSARTVLSINNTFDWSFSLFSIPVLDSFHPSFGIDFATRQSSEFIYRIGFKFDFSR</sequence>
<evidence type="ECO:0008006" key="3">
    <source>
        <dbReference type="Google" id="ProtNLM"/>
    </source>
</evidence>
<dbReference type="RefSeq" id="WP_244358429.1">
    <property type="nucleotide sequence ID" value="NZ_JAJNNZ010000014.1"/>
</dbReference>
<gene>
    <name evidence="1" type="ORF">LNL84_15335</name>
</gene>
<dbReference type="AlphaFoldDB" id="A0A9X2AX94"/>
<protein>
    <recommendedName>
        <fullName evidence="3">Outer membrane protein beta-barrel domain-containing protein</fullName>
    </recommendedName>
</protein>
<reference evidence="1" key="1">
    <citation type="submission" date="2021-11" db="EMBL/GenBank/DDBJ databases">
        <title>Vibrio ZSDE26 sp. nov. and Vibrio ZSDZ34 sp. nov., isolated from coastal seawater in Qingdao.</title>
        <authorList>
            <person name="Zhang P."/>
        </authorList>
    </citation>
    <scope>NUCLEOTIDE SEQUENCE</scope>
    <source>
        <strain evidence="1">ZSDZ34</strain>
    </source>
</reference>
<proteinExistence type="predicted"/>